<keyword evidence="3" id="KW-1185">Reference proteome</keyword>
<reference evidence="2" key="1">
    <citation type="journal article" date="2020" name="Fungal Divers.">
        <title>Resolving the Mortierellaceae phylogeny through synthesis of multi-gene phylogenetics and phylogenomics.</title>
        <authorList>
            <person name="Vandepol N."/>
            <person name="Liber J."/>
            <person name="Desiro A."/>
            <person name="Na H."/>
            <person name="Kennedy M."/>
            <person name="Barry K."/>
            <person name="Grigoriev I.V."/>
            <person name="Miller A.N."/>
            <person name="O'Donnell K."/>
            <person name="Stajich J.E."/>
            <person name="Bonito G."/>
        </authorList>
    </citation>
    <scope>NUCLEOTIDE SEQUENCE</scope>
    <source>
        <strain evidence="2">NVP1</strain>
    </source>
</reference>
<keyword evidence="1" id="KW-0732">Signal</keyword>
<dbReference type="Proteomes" id="UP000696485">
    <property type="component" value="Unassembled WGS sequence"/>
</dbReference>
<proteinExistence type="predicted"/>
<comment type="caution">
    <text evidence="2">The sequence shown here is derived from an EMBL/GenBank/DDBJ whole genome shotgun (WGS) entry which is preliminary data.</text>
</comment>
<protein>
    <submittedName>
        <fullName evidence="2">Uncharacterized protein</fullName>
    </submittedName>
</protein>
<dbReference type="AlphaFoldDB" id="A0A9P5VMS4"/>
<evidence type="ECO:0000313" key="2">
    <source>
        <dbReference type="EMBL" id="KAF9332429.1"/>
    </source>
</evidence>
<name>A0A9P5VMS4_9FUNG</name>
<dbReference type="EMBL" id="JAAAUY010000261">
    <property type="protein sequence ID" value="KAF9332429.1"/>
    <property type="molecule type" value="Genomic_DNA"/>
</dbReference>
<evidence type="ECO:0000256" key="1">
    <source>
        <dbReference type="SAM" id="SignalP"/>
    </source>
</evidence>
<feature type="chain" id="PRO_5040474134" evidence="1">
    <location>
        <begin position="23"/>
        <end position="245"/>
    </location>
</feature>
<sequence>MRLSSFVPAVLALSLFSFSAEALPTPAQQDSAVALLKRGGTSSNSVLDALVKLFVDVETKVLVDACVDLTADVCANVDVKLSAKAKILGGLIIVDADVKKLQVQAKAQVDLDIKAWIEAEVHASVIAHIDAHVTAVAHKICPVLSLTCIHDHADGIVAGVVAKIRIDIKALVLKIKADVKAKVKASLDICIPKLVVNLGVLAKAEIKATIGIKADIEARLKVWINVCAQLLASTKLIALVKALSL</sequence>
<gene>
    <name evidence="2" type="ORF">BG006_004714</name>
</gene>
<organism evidence="2 3">
    <name type="scientific">Podila minutissima</name>
    <dbReference type="NCBI Taxonomy" id="64525"/>
    <lineage>
        <taxon>Eukaryota</taxon>
        <taxon>Fungi</taxon>
        <taxon>Fungi incertae sedis</taxon>
        <taxon>Mucoromycota</taxon>
        <taxon>Mortierellomycotina</taxon>
        <taxon>Mortierellomycetes</taxon>
        <taxon>Mortierellales</taxon>
        <taxon>Mortierellaceae</taxon>
        <taxon>Podila</taxon>
    </lineage>
</organism>
<feature type="signal peptide" evidence="1">
    <location>
        <begin position="1"/>
        <end position="22"/>
    </location>
</feature>
<evidence type="ECO:0000313" key="3">
    <source>
        <dbReference type="Proteomes" id="UP000696485"/>
    </source>
</evidence>
<accession>A0A9P5VMS4</accession>